<dbReference type="InterPro" id="IPR008920">
    <property type="entry name" value="TF_FadR/GntR_C"/>
</dbReference>
<dbReference type="Proteomes" id="UP000477083">
    <property type="component" value="Unassembled WGS sequence"/>
</dbReference>
<sequence>MALHYDEIVRTGLSKQVADQIRAAILEGRLQVDERLPGEDELSRRFGISRPTVREALKVLAAQNLIRSRRGPTGGTFVNRPDLDAAGRAIAEASTLLVGVGTFGVDEIVTARIETEAICCRLAAANRSEDDLARLEAEIAIQRDEGLTDEAFCASDVRFHRAIVTASGNAPLRLMMHTVIESFIPVTNMLIYREHERRRSVASHARVVEAIAARDADRAASEIRGHLEGMRAVLNQALDRRASRAVAGAAEGGETE</sequence>
<reference evidence="5 6" key="1">
    <citation type="submission" date="2020-01" db="EMBL/GenBank/DDBJ databases">
        <title>Frigidibacter albus SP32T (=CGMCC 1.13995T).</title>
        <authorList>
            <person name="Liao X."/>
        </authorList>
    </citation>
    <scope>NUCLEOTIDE SEQUENCE [LARGE SCALE GENOMIC DNA]</scope>
    <source>
        <strain evidence="5 6">SP32</strain>
    </source>
</reference>
<dbReference type="InterPro" id="IPR036390">
    <property type="entry name" value="WH_DNA-bd_sf"/>
</dbReference>
<organism evidence="5 6">
    <name type="scientific">Frigidibacter albus</name>
    <dbReference type="NCBI Taxonomy" id="1465486"/>
    <lineage>
        <taxon>Bacteria</taxon>
        <taxon>Pseudomonadati</taxon>
        <taxon>Pseudomonadota</taxon>
        <taxon>Alphaproteobacteria</taxon>
        <taxon>Rhodobacterales</taxon>
        <taxon>Paracoccaceae</taxon>
        <taxon>Frigidibacter</taxon>
    </lineage>
</organism>
<dbReference type="OrthoDB" id="9028214at2"/>
<evidence type="ECO:0000256" key="2">
    <source>
        <dbReference type="ARBA" id="ARBA00023125"/>
    </source>
</evidence>
<dbReference type="Gene3D" id="1.10.10.10">
    <property type="entry name" value="Winged helix-like DNA-binding domain superfamily/Winged helix DNA-binding domain"/>
    <property type="match status" value="1"/>
</dbReference>
<dbReference type="Pfam" id="PF07729">
    <property type="entry name" value="FCD"/>
    <property type="match status" value="1"/>
</dbReference>
<comment type="caution">
    <text evidence="5">The sequence shown here is derived from an EMBL/GenBank/DDBJ whole genome shotgun (WGS) entry which is preliminary data.</text>
</comment>
<dbReference type="InterPro" id="IPR011711">
    <property type="entry name" value="GntR_C"/>
</dbReference>
<dbReference type="PRINTS" id="PR00035">
    <property type="entry name" value="HTHGNTR"/>
</dbReference>
<dbReference type="GO" id="GO:0003700">
    <property type="term" value="F:DNA-binding transcription factor activity"/>
    <property type="evidence" value="ECO:0007669"/>
    <property type="project" value="InterPro"/>
</dbReference>
<dbReference type="SMART" id="SM00418">
    <property type="entry name" value="HTH_ARSR"/>
    <property type="match status" value="1"/>
</dbReference>
<keyword evidence="6" id="KW-1185">Reference proteome</keyword>
<dbReference type="AlphaFoldDB" id="A0A6L8VBH2"/>
<protein>
    <submittedName>
        <fullName evidence="5">FCD domain-containing protein</fullName>
    </submittedName>
</protein>
<dbReference type="SMART" id="SM00895">
    <property type="entry name" value="FCD"/>
    <property type="match status" value="1"/>
</dbReference>
<dbReference type="RefSeq" id="WP_161342505.1">
    <property type="nucleotide sequence ID" value="NZ_BMGW01000001.1"/>
</dbReference>
<dbReference type="InterPro" id="IPR000524">
    <property type="entry name" value="Tscrpt_reg_HTH_GntR"/>
</dbReference>
<evidence type="ECO:0000313" key="6">
    <source>
        <dbReference type="Proteomes" id="UP000477083"/>
    </source>
</evidence>
<keyword evidence="2" id="KW-0238">DNA-binding</keyword>
<name>A0A6L8VBH2_9RHOB</name>
<dbReference type="CDD" id="cd07377">
    <property type="entry name" value="WHTH_GntR"/>
    <property type="match status" value="1"/>
</dbReference>
<dbReference type="PANTHER" id="PTHR43537:SF5">
    <property type="entry name" value="UXU OPERON TRANSCRIPTIONAL REGULATOR"/>
    <property type="match status" value="1"/>
</dbReference>
<dbReference type="PANTHER" id="PTHR43537">
    <property type="entry name" value="TRANSCRIPTIONAL REGULATOR, GNTR FAMILY"/>
    <property type="match status" value="1"/>
</dbReference>
<evidence type="ECO:0000256" key="1">
    <source>
        <dbReference type="ARBA" id="ARBA00023015"/>
    </source>
</evidence>
<dbReference type="InterPro" id="IPR036388">
    <property type="entry name" value="WH-like_DNA-bd_sf"/>
</dbReference>
<dbReference type="Gene3D" id="1.20.120.530">
    <property type="entry name" value="GntR ligand-binding domain-like"/>
    <property type="match status" value="1"/>
</dbReference>
<proteinExistence type="predicted"/>
<evidence type="ECO:0000313" key="5">
    <source>
        <dbReference type="EMBL" id="MZQ87677.1"/>
    </source>
</evidence>
<accession>A0A6L8VBH2</accession>
<dbReference type="EMBL" id="WWNR01000001">
    <property type="protein sequence ID" value="MZQ87677.1"/>
    <property type="molecule type" value="Genomic_DNA"/>
</dbReference>
<evidence type="ECO:0000256" key="3">
    <source>
        <dbReference type="ARBA" id="ARBA00023163"/>
    </source>
</evidence>
<dbReference type="SUPFAM" id="SSF46785">
    <property type="entry name" value="Winged helix' DNA-binding domain"/>
    <property type="match status" value="1"/>
</dbReference>
<dbReference type="Pfam" id="PF00392">
    <property type="entry name" value="GntR"/>
    <property type="match status" value="1"/>
</dbReference>
<dbReference type="PROSITE" id="PS50949">
    <property type="entry name" value="HTH_GNTR"/>
    <property type="match status" value="1"/>
</dbReference>
<dbReference type="GO" id="GO:0003677">
    <property type="term" value="F:DNA binding"/>
    <property type="evidence" value="ECO:0007669"/>
    <property type="project" value="UniProtKB-KW"/>
</dbReference>
<evidence type="ECO:0000259" key="4">
    <source>
        <dbReference type="PROSITE" id="PS50949"/>
    </source>
</evidence>
<dbReference type="SUPFAM" id="SSF48008">
    <property type="entry name" value="GntR ligand-binding domain-like"/>
    <property type="match status" value="1"/>
</dbReference>
<dbReference type="InterPro" id="IPR001845">
    <property type="entry name" value="HTH_ArsR_DNA-bd_dom"/>
</dbReference>
<keyword evidence="3" id="KW-0804">Transcription</keyword>
<keyword evidence="1" id="KW-0805">Transcription regulation</keyword>
<dbReference type="SMART" id="SM00345">
    <property type="entry name" value="HTH_GNTR"/>
    <property type="match status" value="1"/>
</dbReference>
<gene>
    <name evidence="5" type="ORF">GS660_01040</name>
</gene>
<feature type="domain" description="HTH gntR-type" evidence="4">
    <location>
        <begin position="11"/>
        <end position="81"/>
    </location>
</feature>